<dbReference type="RefSeq" id="XP_021851515.1">
    <property type="nucleotide sequence ID" value="XM_021995823.2"/>
</dbReference>
<dbReference type="GO" id="GO:0022857">
    <property type="term" value="F:transmembrane transporter activity"/>
    <property type="evidence" value="ECO:0000318"/>
    <property type="project" value="GO_Central"/>
</dbReference>
<name>A0A9R0JY91_SPIOL</name>
<organism evidence="9 10">
    <name type="scientific">Spinacia oleracea</name>
    <name type="common">Spinach</name>
    <dbReference type="NCBI Taxonomy" id="3562"/>
    <lineage>
        <taxon>Eukaryota</taxon>
        <taxon>Viridiplantae</taxon>
        <taxon>Streptophyta</taxon>
        <taxon>Embryophyta</taxon>
        <taxon>Tracheophyta</taxon>
        <taxon>Spermatophyta</taxon>
        <taxon>Magnoliopsida</taxon>
        <taxon>eudicotyledons</taxon>
        <taxon>Gunneridae</taxon>
        <taxon>Pentapetalae</taxon>
        <taxon>Caryophyllales</taxon>
        <taxon>Chenopodiaceae</taxon>
        <taxon>Chenopodioideae</taxon>
        <taxon>Anserineae</taxon>
        <taxon>Spinacia</taxon>
    </lineage>
</organism>
<feature type="domain" description="Major facilitator superfamily (MFS) profile" evidence="8">
    <location>
        <begin position="7"/>
        <end position="445"/>
    </location>
</feature>
<dbReference type="PANTHER" id="PTHR23505:SF52">
    <property type="entry name" value="MAJOR FACILITATOR SUPERFAMILY PROTEIN"/>
    <property type="match status" value="1"/>
</dbReference>
<feature type="transmembrane region" description="Helical" evidence="7">
    <location>
        <begin position="325"/>
        <end position="344"/>
    </location>
</feature>
<comment type="subcellular location">
    <subcellularLocation>
        <location evidence="1">Membrane</location>
        <topology evidence="1">Multi-pass membrane protein</topology>
    </subcellularLocation>
</comment>
<accession>A0A9R0JY91</accession>
<dbReference type="Gene3D" id="1.20.1250.20">
    <property type="entry name" value="MFS general substrate transporter like domains"/>
    <property type="match status" value="1"/>
</dbReference>
<dbReference type="InterPro" id="IPR020846">
    <property type="entry name" value="MFS_dom"/>
</dbReference>
<feature type="transmembrane region" description="Helical" evidence="7">
    <location>
        <begin position="166"/>
        <end position="186"/>
    </location>
</feature>
<feature type="transmembrane region" description="Helical" evidence="7">
    <location>
        <begin position="73"/>
        <end position="95"/>
    </location>
</feature>
<evidence type="ECO:0000256" key="2">
    <source>
        <dbReference type="ARBA" id="ARBA00022448"/>
    </source>
</evidence>
<dbReference type="FunFam" id="1.20.1250.20:FF:000520">
    <property type="entry name" value="Major facilitator superfamily protein"/>
    <property type="match status" value="1"/>
</dbReference>
<dbReference type="OrthoDB" id="440755at2759"/>
<dbReference type="PANTHER" id="PTHR23505">
    <property type="entry name" value="SPINSTER"/>
    <property type="match status" value="1"/>
</dbReference>
<keyword evidence="9" id="KW-1185">Reference proteome</keyword>
<evidence type="ECO:0000256" key="5">
    <source>
        <dbReference type="ARBA" id="ARBA00023136"/>
    </source>
</evidence>
<feature type="transmembrane region" description="Helical" evidence="7">
    <location>
        <begin position="262"/>
        <end position="281"/>
    </location>
</feature>
<feature type="transmembrane region" description="Helical" evidence="7">
    <location>
        <begin position="302"/>
        <end position="319"/>
    </location>
</feature>
<gene>
    <name evidence="10" type="primary">LOC110791060</name>
</gene>
<reference evidence="9" key="1">
    <citation type="journal article" date="2021" name="Nat. Commun.">
        <title>Genomic analyses provide insights into spinach domestication and the genetic basis of agronomic traits.</title>
        <authorList>
            <person name="Cai X."/>
            <person name="Sun X."/>
            <person name="Xu C."/>
            <person name="Sun H."/>
            <person name="Wang X."/>
            <person name="Ge C."/>
            <person name="Zhang Z."/>
            <person name="Wang Q."/>
            <person name="Fei Z."/>
            <person name="Jiao C."/>
            <person name="Wang Q."/>
        </authorList>
    </citation>
    <scope>NUCLEOTIDE SEQUENCE [LARGE SCALE GENOMIC DNA]</scope>
    <source>
        <strain evidence="9">cv. Varoflay</strain>
    </source>
</reference>
<feature type="transmembrane region" description="Helical" evidence="7">
    <location>
        <begin position="365"/>
        <end position="386"/>
    </location>
</feature>
<feature type="transmembrane region" description="Helical" evidence="7">
    <location>
        <begin position="101"/>
        <end position="120"/>
    </location>
</feature>
<feature type="transmembrane region" description="Helical" evidence="7">
    <location>
        <begin position="222"/>
        <end position="242"/>
    </location>
</feature>
<dbReference type="SUPFAM" id="SSF103473">
    <property type="entry name" value="MFS general substrate transporter"/>
    <property type="match status" value="1"/>
</dbReference>
<evidence type="ECO:0000256" key="3">
    <source>
        <dbReference type="ARBA" id="ARBA00022692"/>
    </source>
</evidence>
<evidence type="ECO:0000313" key="10">
    <source>
        <dbReference type="RefSeq" id="XP_021851515.1"/>
    </source>
</evidence>
<dbReference type="KEGG" id="soe:110791060"/>
<reference evidence="10" key="2">
    <citation type="submission" date="2025-08" db="UniProtKB">
        <authorList>
            <consortium name="RefSeq"/>
        </authorList>
    </citation>
    <scope>IDENTIFICATION</scope>
    <source>
        <tissue evidence="10">Leaf</tissue>
    </source>
</reference>
<evidence type="ECO:0000256" key="1">
    <source>
        <dbReference type="ARBA" id="ARBA00004141"/>
    </source>
</evidence>
<evidence type="ECO:0000256" key="6">
    <source>
        <dbReference type="ARBA" id="ARBA00024338"/>
    </source>
</evidence>
<proteinExistence type="inferred from homology"/>
<dbReference type="GeneID" id="110791060"/>
<evidence type="ECO:0000313" key="9">
    <source>
        <dbReference type="Proteomes" id="UP000813463"/>
    </source>
</evidence>
<protein>
    <recommendedName>
        <fullName evidence="8">Major facilitator superfamily (MFS) profile domain-containing protein</fullName>
    </recommendedName>
</protein>
<dbReference type="GO" id="GO:0016020">
    <property type="term" value="C:membrane"/>
    <property type="evidence" value="ECO:0000318"/>
    <property type="project" value="GO_Central"/>
</dbReference>
<comment type="similarity">
    <text evidence="6">Belongs to the major facilitator superfamily. Spinster (TC 2.A.1.49) family.</text>
</comment>
<evidence type="ECO:0000259" key="8">
    <source>
        <dbReference type="PROSITE" id="PS50850"/>
    </source>
</evidence>
<dbReference type="PROSITE" id="PS50850">
    <property type="entry name" value="MFS"/>
    <property type="match status" value="1"/>
</dbReference>
<dbReference type="InterPro" id="IPR044770">
    <property type="entry name" value="MFS_spinster-like"/>
</dbReference>
<dbReference type="AlphaFoldDB" id="A0A9R0JY91"/>
<keyword evidence="3 7" id="KW-0812">Transmembrane</keyword>
<dbReference type="Pfam" id="PF07690">
    <property type="entry name" value="MFS_1"/>
    <property type="match status" value="1"/>
</dbReference>
<feature type="transmembrane region" description="Helical" evidence="7">
    <location>
        <begin position="132"/>
        <end position="154"/>
    </location>
</feature>
<dbReference type="InterPro" id="IPR011701">
    <property type="entry name" value="MFS"/>
</dbReference>
<evidence type="ECO:0000256" key="4">
    <source>
        <dbReference type="ARBA" id="ARBA00022989"/>
    </source>
</evidence>
<dbReference type="InterPro" id="IPR036259">
    <property type="entry name" value="MFS_trans_sf"/>
</dbReference>
<keyword evidence="5 7" id="KW-0472">Membrane</keyword>
<evidence type="ECO:0000256" key="7">
    <source>
        <dbReference type="SAM" id="Phobius"/>
    </source>
</evidence>
<feature type="transmembrane region" description="Helical" evidence="7">
    <location>
        <begin position="418"/>
        <end position="441"/>
    </location>
</feature>
<sequence>MRSETITLVLVNLAGIMERADESLLPGVYKEVGAALHTDPTGLGSLTLFRSIVQASCYPLAAYLAIRHNRAHVIALGAFLWSAATFLVAFSSTFFQVAVSRALNGIGLAIVIPSVQSLVADSTDDSNRGTAFGWLHLTSGLGTILGNICSVLIASTSFMGIPGWRIAFHLVGIVSVIVGILVRLFANDPRFSDKSEKSKHEIKPRVSFLEEMKDLLQETKSVVRIPSFQVFVAQGVAGSFPWSALSFTPMWLELIGFSHKTTALLITIFAVTGSLGGFLGGRMGDILSRRLPNSGRIILSQISSGSAIPLAAILLLGLPDNPSTAFWHGLVFCVMGLVITWNGAATNNPIFAEIVPEKQRTSIYALDRSFETILASFAPPIVGILAQHVYGYKPAAIGSSDAAAIETDRENGKSLAKALYTAIGIPFTVCCFIYSFLYCTYPRDRDRAKMQALIASEIQLMEDDASPIIAEESPLRFSESDDPSSRDKSIINIQHGGDGGLEFDENEQKTLLQPQVVPLSDSRKTMSYV</sequence>
<dbReference type="Proteomes" id="UP000813463">
    <property type="component" value="Chromosome 3"/>
</dbReference>
<dbReference type="CDD" id="cd17328">
    <property type="entry name" value="MFS_spinster_like"/>
    <property type="match status" value="1"/>
</dbReference>
<keyword evidence="2" id="KW-0813">Transport</keyword>
<keyword evidence="4 7" id="KW-1133">Transmembrane helix</keyword>